<dbReference type="KEGG" id="saal:L336_0643"/>
<accession>R4PYN7</accession>
<name>R4PYN7_9BACT</name>
<protein>
    <submittedName>
        <fullName evidence="1">Uncharacterized protein</fullName>
    </submittedName>
</protein>
<evidence type="ECO:0000313" key="1">
    <source>
        <dbReference type="EMBL" id="AGL62346.1"/>
    </source>
</evidence>
<organism evidence="1 2">
    <name type="scientific">Candidatus Saccharimonas aalborgensis</name>
    <dbReference type="NCBI Taxonomy" id="1332188"/>
    <lineage>
        <taxon>Bacteria</taxon>
        <taxon>Candidatus Saccharimonadota</taxon>
        <taxon>Candidatus Saccharimonadia</taxon>
        <taxon>Candidatus Saccharimonadales</taxon>
        <taxon>Candidatus Saccharimonadaceae</taxon>
        <taxon>Candidatus Saccharimonas</taxon>
    </lineage>
</organism>
<dbReference type="RefSeq" id="WP_015641796.1">
    <property type="nucleotide sequence ID" value="NC_021219.1"/>
</dbReference>
<dbReference type="Proteomes" id="UP000013893">
    <property type="component" value="Chromosome"/>
</dbReference>
<dbReference type="STRING" id="1332188.L336_0643"/>
<dbReference type="EMBL" id="CP005957">
    <property type="protein sequence ID" value="AGL62346.1"/>
    <property type="molecule type" value="Genomic_DNA"/>
</dbReference>
<reference evidence="1 2" key="1">
    <citation type="journal article" date="2013" name="Nat. Biotechnol.">
        <title>Genome sequences of rare, uncultured bacteria obtained by differential coverage binning of multiple metagenomes.</title>
        <authorList>
            <person name="Albertsen M."/>
            <person name="Hugenholtz P."/>
            <person name="Skarshewski A."/>
            <person name="Nielsen K.L."/>
            <person name="Tyson G.W."/>
            <person name="Nielsen P.H."/>
        </authorList>
    </citation>
    <scope>NUCLEOTIDE SEQUENCE [LARGE SCALE GENOMIC DNA]</scope>
    <source>
        <strain evidence="1">TM71</strain>
    </source>
</reference>
<keyword evidence="2" id="KW-1185">Reference proteome</keyword>
<gene>
    <name evidence="1" type="ORF">L336_0643</name>
</gene>
<dbReference type="AlphaFoldDB" id="R4PYN7"/>
<dbReference type="HOGENOM" id="CLU_3023520_0_0_0"/>
<proteinExistence type="predicted"/>
<evidence type="ECO:0000313" key="2">
    <source>
        <dbReference type="Proteomes" id="UP000013893"/>
    </source>
</evidence>
<sequence>MKPERQTVPTFTLDEIAERLQDALGVAAAVTAIDALQRYALGRDERPITVDDEDN</sequence>